<feature type="chain" id="PRO_5035166276" description="alpha-amylase" evidence="15">
    <location>
        <begin position="21"/>
        <end position="481"/>
    </location>
</feature>
<dbReference type="SMR" id="A0A8J8NTX9"/>
<evidence type="ECO:0000256" key="12">
    <source>
        <dbReference type="PIRSR" id="PIRSR001024-2"/>
    </source>
</evidence>
<keyword evidence="7" id="KW-0378">Hydrolase</keyword>
<feature type="active site" description="Proton donor" evidence="11">
    <location>
        <position position="233"/>
    </location>
</feature>
<feature type="signal peptide" evidence="15">
    <location>
        <begin position="1"/>
        <end position="20"/>
    </location>
</feature>
<accession>A0A8J8NTX9</accession>
<dbReference type="InterPro" id="IPR013780">
    <property type="entry name" value="Glyco_hydro_b"/>
</dbReference>
<comment type="catalytic activity">
    <reaction evidence="1">
        <text>Endohydrolysis of (1-&gt;4)-alpha-D-glucosidic linkages in polysaccharides containing three or more (1-&gt;4)-alpha-linked D-glucose units.</text>
        <dbReference type="EC" id="3.2.1.1"/>
    </reaction>
</comment>
<feature type="binding site" evidence="14">
    <location>
        <position position="94"/>
    </location>
    <ligand>
        <name>substrate</name>
    </ligand>
</feature>
<feature type="site" description="Transition state stabilizer" evidence="12">
    <location>
        <position position="299"/>
    </location>
</feature>
<dbReference type="InterPro" id="IPR017853">
    <property type="entry name" value="GH"/>
</dbReference>
<evidence type="ECO:0000256" key="9">
    <source>
        <dbReference type="ARBA" id="ARBA00023277"/>
    </source>
</evidence>
<dbReference type="GO" id="GO:0005509">
    <property type="term" value="F:calcium ion binding"/>
    <property type="evidence" value="ECO:0007669"/>
    <property type="project" value="InterPro"/>
</dbReference>
<feature type="binding site" evidence="14">
    <location>
        <position position="207"/>
    </location>
    <ligand>
        <name>substrate</name>
    </ligand>
</feature>
<evidence type="ECO:0000256" key="15">
    <source>
        <dbReference type="SAM" id="SignalP"/>
    </source>
</evidence>
<keyword evidence="6 15" id="KW-0732">Signal</keyword>
<dbReference type="InterPro" id="IPR006047">
    <property type="entry name" value="GH13_cat_dom"/>
</dbReference>
<evidence type="ECO:0000256" key="8">
    <source>
        <dbReference type="ARBA" id="ARBA00022837"/>
    </source>
</evidence>
<feature type="domain" description="Glycosyl hydrolase family 13 catalytic" evidence="16">
    <location>
        <begin position="33"/>
        <end position="370"/>
    </location>
</feature>
<dbReference type="Gene3D" id="2.60.40.1180">
    <property type="entry name" value="Golgi alpha-mannosidase II"/>
    <property type="match status" value="1"/>
</dbReference>
<keyword evidence="13" id="KW-1015">Disulfide bond</keyword>
<dbReference type="Gene3D" id="3.20.20.80">
    <property type="entry name" value="Glycosidases"/>
    <property type="match status" value="1"/>
</dbReference>
<evidence type="ECO:0000256" key="13">
    <source>
        <dbReference type="PIRSR" id="PIRSR001024-4"/>
    </source>
</evidence>
<evidence type="ECO:0000256" key="11">
    <source>
        <dbReference type="PIRSR" id="PIRSR001024-1"/>
    </source>
</evidence>
<sequence>MKRVSITLAALLLLASSALSGDVNGWKKRTVYQLLTDRFWRSNGDTSGCDLHNYCGGDHAGIINQMQYIKDLGFDAIWISPVVDNIAGGYHGYWAANWEKINSHFGDEKQLKTMVDYAHSQGIWVMVDVVANHVGPVEHDYNQIYPLNRPEHYHTDCDINDWNNQWQVENCRLARLPDLDQSNSFVRSYLKDWIKNLVQKYGFDGIRIDTIPEVPKDFWAEYGQSAGVFQMGECFNGNDAYVGPYQDVVTGLFNYPMYYTIRDVWMYGRSMRMIADRWNTNGQHFKDLDALGIFVDNHDNARFLNGNGDKRLFKSALTFALTARGIPFFYYGSEQGFAGGNDPFNREYMWRNFDRNNELFKFIQTLNKARTAQGVVHNAFAEKWVDDTLYAFTRGKFFVALTNQVNGQVHQDVPNTGFSEGETVCNIFFSGDCVKITGGKLPVYLSNGEAKVFVPKTSSFFVGVYPEADPATVEGETLMLE</sequence>
<dbReference type="Proteomes" id="UP000785679">
    <property type="component" value="Unassembled WGS sequence"/>
</dbReference>
<keyword evidence="18" id="KW-1185">Reference proteome</keyword>
<dbReference type="SUPFAM" id="SSF51011">
    <property type="entry name" value="Glycosyl hydrolase domain"/>
    <property type="match status" value="1"/>
</dbReference>
<evidence type="ECO:0000256" key="4">
    <source>
        <dbReference type="ARBA" id="ARBA00012595"/>
    </source>
</evidence>
<name>A0A8J8NTX9_HALGN</name>
<evidence type="ECO:0000256" key="14">
    <source>
        <dbReference type="PIRSR" id="PIRSR001024-5"/>
    </source>
</evidence>
<evidence type="ECO:0000259" key="16">
    <source>
        <dbReference type="SMART" id="SM00642"/>
    </source>
</evidence>
<dbReference type="PANTHER" id="PTHR10357:SF215">
    <property type="entry name" value="ALPHA-AMYLASE 1"/>
    <property type="match status" value="1"/>
</dbReference>
<evidence type="ECO:0000256" key="5">
    <source>
        <dbReference type="ARBA" id="ARBA00022723"/>
    </source>
</evidence>
<dbReference type="Pfam" id="PF00128">
    <property type="entry name" value="Alpha-amylase"/>
    <property type="match status" value="1"/>
</dbReference>
<keyword evidence="8" id="KW-0106">Calcium</keyword>
<evidence type="ECO:0000313" key="17">
    <source>
        <dbReference type="EMBL" id="TNV80654.1"/>
    </source>
</evidence>
<organism evidence="17 18">
    <name type="scientific">Halteria grandinella</name>
    <dbReference type="NCBI Taxonomy" id="5974"/>
    <lineage>
        <taxon>Eukaryota</taxon>
        <taxon>Sar</taxon>
        <taxon>Alveolata</taxon>
        <taxon>Ciliophora</taxon>
        <taxon>Intramacronucleata</taxon>
        <taxon>Spirotrichea</taxon>
        <taxon>Stichotrichia</taxon>
        <taxon>Sporadotrichida</taxon>
        <taxon>Halteriidae</taxon>
        <taxon>Halteria</taxon>
    </lineage>
</organism>
<dbReference type="GO" id="GO:0005975">
    <property type="term" value="P:carbohydrate metabolic process"/>
    <property type="evidence" value="ECO:0007669"/>
    <property type="project" value="InterPro"/>
</dbReference>
<feature type="binding site" evidence="14">
    <location>
        <position position="346"/>
    </location>
    <ligand>
        <name>substrate</name>
    </ligand>
</feature>
<dbReference type="AlphaFoldDB" id="A0A8J8NTX9"/>
<evidence type="ECO:0000256" key="3">
    <source>
        <dbReference type="ARBA" id="ARBA00008061"/>
    </source>
</evidence>
<dbReference type="PANTHER" id="PTHR10357">
    <property type="entry name" value="ALPHA-AMYLASE FAMILY MEMBER"/>
    <property type="match status" value="1"/>
</dbReference>
<feature type="disulfide bond" evidence="13">
    <location>
        <begin position="49"/>
        <end position="55"/>
    </location>
</feature>
<feature type="disulfide bond" evidence="13">
    <location>
        <begin position="157"/>
        <end position="171"/>
    </location>
</feature>
<evidence type="ECO:0000256" key="2">
    <source>
        <dbReference type="ARBA" id="ARBA00001913"/>
    </source>
</evidence>
<dbReference type="EC" id="3.2.1.1" evidence="4"/>
<reference evidence="17" key="1">
    <citation type="submission" date="2019-06" db="EMBL/GenBank/DDBJ databases">
        <authorList>
            <person name="Zheng W."/>
        </authorList>
    </citation>
    <scope>NUCLEOTIDE SEQUENCE</scope>
    <source>
        <strain evidence="17">QDHG01</strain>
    </source>
</reference>
<protein>
    <recommendedName>
        <fullName evidence="4">alpha-amylase</fullName>
        <ecNumber evidence="4">3.2.1.1</ecNumber>
    </recommendedName>
</protein>
<proteinExistence type="inferred from homology"/>
<comment type="cofactor">
    <cofactor evidence="2">
        <name>Ca(2+)</name>
        <dbReference type="ChEBI" id="CHEBI:29108"/>
    </cofactor>
</comment>
<dbReference type="EMBL" id="RRYP01007224">
    <property type="protein sequence ID" value="TNV80654.1"/>
    <property type="molecule type" value="Genomic_DNA"/>
</dbReference>
<comment type="caution">
    <text evidence="17">The sequence shown here is derived from an EMBL/GenBank/DDBJ whole genome shotgun (WGS) entry which is preliminary data.</text>
</comment>
<feature type="binding site" evidence="14">
    <location>
        <position position="237"/>
    </location>
    <ligand>
        <name>substrate</name>
    </ligand>
</feature>
<keyword evidence="5" id="KW-0479">Metal-binding</keyword>
<feature type="active site" description="Nucleophile" evidence="11">
    <location>
        <position position="209"/>
    </location>
</feature>
<evidence type="ECO:0000256" key="7">
    <source>
        <dbReference type="ARBA" id="ARBA00022801"/>
    </source>
</evidence>
<evidence type="ECO:0000256" key="6">
    <source>
        <dbReference type="ARBA" id="ARBA00022729"/>
    </source>
</evidence>
<dbReference type="GO" id="GO:0004556">
    <property type="term" value="F:alpha-amylase activity"/>
    <property type="evidence" value="ECO:0007669"/>
    <property type="project" value="UniProtKB-EC"/>
</dbReference>
<comment type="similarity">
    <text evidence="3">Belongs to the glycosyl hydrolase 13 family.</text>
</comment>
<evidence type="ECO:0000256" key="10">
    <source>
        <dbReference type="ARBA" id="ARBA00023295"/>
    </source>
</evidence>
<dbReference type="OrthoDB" id="1740265at2759"/>
<keyword evidence="9" id="KW-0119">Carbohydrate metabolism</keyword>
<evidence type="ECO:0000256" key="1">
    <source>
        <dbReference type="ARBA" id="ARBA00000548"/>
    </source>
</evidence>
<keyword evidence="10" id="KW-0326">Glycosidase</keyword>
<dbReference type="SMART" id="SM00642">
    <property type="entry name" value="Aamy"/>
    <property type="match status" value="1"/>
</dbReference>
<evidence type="ECO:0000313" key="18">
    <source>
        <dbReference type="Proteomes" id="UP000785679"/>
    </source>
</evidence>
<feature type="binding site" evidence="14">
    <location>
        <position position="133"/>
    </location>
    <ligand>
        <name>substrate</name>
    </ligand>
</feature>
<gene>
    <name evidence="17" type="ORF">FGO68_gene13906</name>
</gene>
<dbReference type="PIRSF" id="PIRSF001024">
    <property type="entry name" value="Alph-amyl_fung"/>
    <property type="match status" value="1"/>
</dbReference>
<dbReference type="SUPFAM" id="SSF51445">
    <property type="entry name" value="(Trans)glycosidases"/>
    <property type="match status" value="1"/>
</dbReference>
<dbReference type="InterPro" id="IPR013777">
    <property type="entry name" value="A-amylase-like"/>
</dbReference>
<feature type="binding site" evidence="14">
    <location>
        <position position="299"/>
    </location>
    <ligand>
        <name>substrate</name>
    </ligand>
</feature>
<dbReference type="CDD" id="cd11319">
    <property type="entry name" value="AmyAc_euk_AmyA"/>
    <property type="match status" value="1"/>
</dbReference>